<dbReference type="FunFam" id="3.30.70.100:FF:000026">
    <property type="entry name" value="ATPase copper transporting alpha"/>
    <property type="match status" value="1"/>
</dbReference>
<dbReference type="Pfam" id="PF00403">
    <property type="entry name" value="HMA"/>
    <property type="match status" value="5"/>
</dbReference>
<dbReference type="SUPFAM" id="SSF55008">
    <property type="entry name" value="HMA, heavy metal-associated domain"/>
    <property type="match status" value="6"/>
</dbReference>
<feature type="domain" description="HMA" evidence="36">
    <location>
        <begin position="377"/>
        <end position="443"/>
    </location>
</feature>
<dbReference type="FunFam" id="3.30.70.100:FF:000009">
    <property type="entry name" value="ATPase copper transporting beta"/>
    <property type="match status" value="1"/>
</dbReference>
<evidence type="ECO:0000313" key="38">
    <source>
        <dbReference type="Proteomes" id="UP000008227"/>
    </source>
</evidence>
<keyword evidence="15" id="KW-0967">Endosome</keyword>
<dbReference type="InterPro" id="IPR006121">
    <property type="entry name" value="HMA_dom"/>
</dbReference>
<evidence type="ECO:0000256" key="22">
    <source>
        <dbReference type="ARBA" id="ARBA00023018"/>
    </source>
</evidence>
<evidence type="ECO:0000256" key="5">
    <source>
        <dbReference type="ARBA" id="ARBA00004651"/>
    </source>
</evidence>
<feature type="transmembrane region" description="Helical" evidence="34">
    <location>
        <begin position="1290"/>
        <end position="1312"/>
    </location>
</feature>
<dbReference type="PRINTS" id="PR00942">
    <property type="entry name" value="CUATPASEI"/>
</dbReference>
<feature type="domain" description="HMA" evidence="36">
    <location>
        <begin position="85"/>
        <end position="151"/>
    </location>
</feature>
<evidence type="ECO:0000256" key="9">
    <source>
        <dbReference type="ARBA" id="ARBA00022475"/>
    </source>
</evidence>
<dbReference type="FunFam" id="3.40.50.1000:FF:000230">
    <property type="entry name" value="copper-transporting ATPase 1 isoform X1"/>
    <property type="match status" value="1"/>
</dbReference>
<dbReference type="InterPro" id="IPR023299">
    <property type="entry name" value="ATPase_P-typ_cyto_dom_N"/>
</dbReference>
<dbReference type="GeneTree" id="ENSGT00940000159568"/>
<dbReference type="Gene3D" id="1.20.1110.10">
    <property type="entry name" value="Calcium-transporting ATPase, transmembrane domain"/>
    <property type="match status" value="1"/>
</dbReference>
<evidence type="ECO:0000256" key="8">
    <source>
        <dbReference type="ARBA" id="ARBA00022448"/>
    </source>
</evidence>
<keyword evidence="27" id="KW-0966">Cell projection</keyword>
<dbReference type="GO" id="GO:0060003">
    <property type="term" value="P:copper ion export"/>
    <property type="evidence" value="ECO:0007669"/>
    <property type="project" value="UniProtKB-ARBA"/>
</dbReference>
<feature type="domain" description="HMA" evidence="36">
    <location>
        <begin position="8"/>
        <end position="74"/>
    </location>
</feature>
<dbReference type="SUPFAM" id="SSF81653">
    <property type="entry name" value="Calcium ATPase, transduction domain A"/>
    <property type="match status" value="1"/>
</dbReference>
<dbReference type="PANTHER" id="PTHR46594:SF4">
    <property type="entry name" value="P-TYPE CATION-TRANSPORTING ATPASE"/>
    <property type="match status" value="1"/>
</dbReference>
<reference evidence="38" key="1">
    <citation type="submission" date="2009-11" db="EMBL/GenBank/DDBJ databases">
        <authorList>
            <consortium name="Porcine genome sequencing project"/>
        </authorList>
    </citation>
    <scope>NUCLEOTIDE SEQUENCE [LARGE SCALE GENOMIC DNA]</scope>
    <source>
        <strain evidence="38">Duroc</strain>
    </source>
</reference>
<feature type="transmembrane region" description="Helical" evidence="34">
    <location>
        <begin position="636"/>
        <end position="658"/>
    </location>
</feature>
<dbReference type="GO" id="GO:0006878">
    <property type="term" value="P:intracellular copper ion homeostasis"/>
    <property type="evidence" value="ECO:0007669"/>
    <property type="project" value="UniProtKB-ARBA"/>
</dbReference>
<feature type="transmembrane region" description="Helical" evidence="34">
    <location>
        <begin position="679"/>
        <end position="701"/>
    </location>
</feature>
<dbReference type="PROSITE" id="PS50846">
    <property type="entry name" value="HMA_2"/>
    <property type="match status" value="6"/>
</dbReference>
<dbReference type="NCBIfam" id="TIGR01525">
    <property type="entry name" value="ATPase-IB_hvy"/>
    <property type="match status" value="1"/>
</dbReference>
<sequence>MDLNMSVNSVTICVEGMTCSSCVWTIEQHIGKLNGVHHIKVSLEEKNATIIYDPKLHTPKTLQDAIDDMGFDAILHNPKPLPILTETVFLTVAASLAPPWDHIQGTLLKTKGVTDIKISPQQRTAVVTIIPSVVNANQIIELVPDLSLDTGTLEKKSGTYEDYSMAQAGEVMLKMKVEGMTCHSCTSTIEGKIGKLQGVQRIKVSLDNQEATIIYQPHLITVEEIKKQIEAVGFPVFIKKQPKYLKLGAIDIERLKNTPVKSLEGSPQRSTSYTNNSTVIFIIDGMHCKSCVSNIESALSTLQYVSSIVVSLENRTAIVKYNASLVTPETLRKAIEDISPGQYRVTSTSDIECTSNSPSSSSLQKSPLNIVSQPLTQEAVINIDGMTCNSCVQSIEGVISKKPGVKYIRISLANGKGTVEYDPLLTSPETLREAIEDLGFDASLSGIYSVLVALMAGKAEVRYNPAVIQPLMIAELIRELGFGTTVMENTDEGDGVLELVVRGMTCASCVHKIESTLTKHRGIFYCSVALATNKAHIKYDPEIIGPRDIIHVIESLGFEASLVKKDRSASHLDHKREIRQWRRAFLVSLFFCIPVMGLMIYMMVMDHHLATLHPNQNMSQEEMINSHSSMFLERQILPGLSIMNLLSFLLCIPVQFFGGWHFYIQAYKALKHKTANMDVLIVLATTIAFAYSLVILLVAMYERAKVNPVTFFDTPPMLFVFIALGRWLEHIAKGKTSEALAKLISLQATEATIVTLDSDNILLSEEQVDVELVQRGDIIKVVPGGKFPVDGRVIEGHSMVDESLITGEAMPVAKKSGSTVIAGSINQNGSLLIRATHVGADTTLSQIVKLVEEAQTSKAPIQQFADKLSGYFVPFIVIISIATLLVWIIIGFANFEIMETYFPGYNRSISQTETIIRFAFQASITVLCIACPCSLGLATPTAVMVGTGVGAQNGILIKGGEPLEMAHKVKVVVFDKTGTITHGTPVVNQVKVLVESNRISRSKILAIVGTAESNSEHPLGAAITKYCKQELDTETLGTCIDFQVVPGCGISCKVTNIEGLLRKNNWKIEENNIKNSSLLQIDASNEQSSTSSSMIIDAHLSNGLNAQQYKVLIGNREWMIRNGLVINNDIDDSMTEHERKGRTAVLVVVDDELCGLIAIADTVKPEAELAVHILKSMGLEVVLMTGDNSKTARSIASQVGITKVFAEVLPSHKVAKVKQLQEEGKRVAMVGDGINDSPALAMANVGIAIGTGTDVAIEAADVVLIRNDLLDVVASIDLSRKTVKRIRINFVFALIYNLIGIPIAAGVFLPIGLVLQPWMGSAAMAASSVSVVLSSLFLKLYRKPTYENYELHARSQMGQKTPSEISVHVGIDDTSRNSPKLGLLDRIVNYSRASINSLLSDKRSINSVGTSEPDKHSLLVGDCREDDDSAL</sequence>
<dbReference type="Pfam" id="PF00702">
    <property type="entry name" value="Hydrolase"/>
    <property type="match status" value="1"/>
</dbReference>
<evidence type="ECO:0000256" key="31">
    <source>
        <dbReference type="ARBA" id="ARBA00062031"/>
    </source>
</evidence>
<feature type="transmembrane region" description="Helical" evidence="34">
    <location>
        <begin position="584"/>
        <end position="604"/>
    </location>
</feature>
<organism evidence="37 38">
    <name type="scientific">Sus scrofa</name>
    <name type="common">Pig</name>
    <dbReference type="NCBI Taxonomy" id="9823"/>
    <lineage>
        <taxon>Eukaryota</taxon>
        <taxon>Metazoa</taxon>
        <taxon>Chordata</taxon>
        <taxon>Craniata</taxon>
        <taxon>Vertebrata</taxon>
        <taxon>Euteleostomi</taxon>
        <taxon>Mammalia</taxon>
        <taxon>Eutheria</taxon>
        <taxon>Laurasiatheria</taxon>
        <taxon>Artiodactyla</taxon>
        <taxon>Suina</taxon>
        <taxon>Suidae</taxon>
        <taxon>Sus</taxon>
    </lineage>
</organism>
<evidence type="ECO:0000256" key="23">
    <source>
        <dbReference type="ARBA" id="ARBA00023034"/>
    </source>
</evidence>
<feature type="compositionally biased region" description="Low complexity" evidence="35">
    <location>
        <begin position="355"/>
        <end position="366"/>
    </location>
</feature>
<feature type="transmembrane region" description="Helical" evidence="34">
    <location>
        <begin position="707"/>
        <end position="728"/>
    </location>
</feature>
<keyword evidence="20 34" id="KW-1133">Transmembrane helix</keyword>
<dbReference type="InterPro" id="IPR017969">
    <property type="entry name" value="Heavy-metal-associated_CS"/>
</dbReference>
<dbReference type="PROSITE" id="PS01047">
    <property type="entry name" value="HMA_1"/>
    <property type="match status" value="5"/>
</dbReference>
<evidence type="ECO:0000256" key="29">
    <source>
        <dbReference type="ARBA" id="ARBA00052642"/>
    </source>
</evidence>
<keyword evidence="11 34" id="KW-0812">Transmembrane</keyword>
<evidence type="ECO:0000256" key="6">
    <source>
        <dbReference type="ARBA" id="ARBA00006024"/>
    </source>
</evidence>
<dbReference type="GO" id="GO:0005524">
    <property type="term" value="F:ATP binding"/>
    <property type="evidence" value="ECO:0007669"/>
    <property type="project" value="UniProtKB-UniRule"/>
</dbReference>
<dbReference type="InterPro" id="IPR044492">
    <property type="entry name" value="P_typ_ATPase_HD_dom"/>
</dbReference>
<dbReference type="Gene3D" id="3.40.1110.10">
    <property type="entry name" value="Calcium-transporting ATPase, cytoplasmic domain N"/>
    <property type="match status" value="1"/>
</dbReference>
<dbReference type="FunFam" id="3.40.1110.10:FF:000023">
    <property type="entry name" value="Copper-transporting ATPase 1, putative"/>
    <property type="match status" value="1"/>
</dbReference>
<dbReference type="GO" id="GO:0031901">
    <property type="term" value="C:early endosome membrane"/>
    <property type="evidence" value="ECO:0007669"/>
    <property type="project" value="UniProtKB-SubCell"/>
</dbReference>
<dbReference type="Pfam" id="PF00122">
    <property type="entry name" value="E1-E2_ATPase"/>
    <property type="match status" value="1"/>
</dbReference>
<evidence type="ECO:0000313" key="37">
    <source>
        <dbReference type="Ensembl" id="ENSSSCP00000062090.1"/>
    </source>
</evidence>
<keyword evidence="14 34" id="KW-0547">Nucleotide-binding</keyword>
<evidence type="ECO:0000256" key="14">
    <source>
        <dbReference type="ARBA" id="ARBA00022741"/>
    </source>
</evidence>
<dbReference type="Gene3D" id="2.70.150.10">
    <property type="entry name" value="Calcium-transporting ATPase, cytoplasmic transduction domain A"/>
    <property type="match status" value="1"/>
</dbReference>
<dbReference type="InterPro" id="IPR023214">
    <property type="entry name" value="HAD_sf"/>
</dbReference>
<reference evidence="37" key="3">
    <citation type="submission" date="2025-08" db="UniProtKB">
        <authorList>
            <consortium name="Ensembl"/>
        </authorList>
    </citation>
    <scope>IDENTIFICATION</scope>
</reference>
<evidence type="ECO:0000256" key="35">
    <source>
        <dbReference type="SAM" id="MobiDB-lite"/>
    </source>
</evidence>
<dbReference type="InterPro" id="IPR008250">
    <property type="entry name" value="ATPase_P-typ_transduc_dom_A_sf"/>
</dbReference>
<dbReference type="CDD" id="cd00371">
    <property type="entry name" value="HMA"/>
    <property type="match status" value="5"/>
</dbReference>
<dbReference type="InterPro" id="IPR023298">
    <property type="entry name" value="ATPase_P-typ_TM_dom_sf"/>
</dbReference>
<dbReference type="SUPFAM" id="SSF56784">
    <property type="entry name" value="HAD-like"/>
    <property type="match status" value="1"/>
</dbReference>
<evidence type="ECO:0000256" key="19">
    <source>
        <dbReference type="ARBA" id="ARBA00022967"/>
    </source>
</evidence>
<keyword evidence="25 34" id="KW-0472">Membrane</keyword>
<dbReference type="GO" id="GO:0005507">
    <property type="term" value="F:copper ion binding"/>
    <property type="evidence" value="ECO:0007669"/>
    <property type="project" value="InterPro"/>
</dbReference>
<evidence type="ECO:0000256" key="18">
    <source>
        <dbReference type="ARBA" id="ARBA00022842"/>
    </source>
</evidence>
<evidence type="ECO:0000256" key="13">
    <source>
        <dbReference type="ARBA" id="ARBA00022737"/>
    </source>
</evidence>
<feature type="transmembrane region" description="Helical" evidence="34">
    <location>
        <begin position="1318"/>
        <end position="1338"/>
    </location>
</feature>
<feature type="transmembrane region" description="Helical" evidence="34">
    <location>
        <begin position="871"/>
        <end position="895"/>
    </location>
</feature>
<evidence type="ECO:0000256" key="20">
    <source>
        <dbReference type="ARBA" id="ARBA00022989"/>
    </source>
</evidence>
<evidence type="ECO:0000256" key="33">
    <source>
        <dbReference type="ARBA" id="ARBA00083612"/>
    </source>
</evidence>
<dbReference type="NCBIfam" id="TIGR00003">
    <property type="entry name" value="copper ion binding protein"/>
    <property type="match status" value="5"/>
</dbReference>
<comment type="catalytic activity">
    <reaction evidence="29">
        <text>Cu(+)(in) + ATP + H2O = Cu(+)(out) + ADP + phosphate + H(+)</text>
        <dbReference type="Rhea" id="RHEA:25792"/>
        <dbReference type="ChEBI" id="CHEBI:15377"/>
        <dbReference type="ChEBI" id="CHEBI:15378"/>
        <dbReference type="ChEBI" id="CHEBI:30616"/>
        <dbReference type="ChEBI" id="CHEBI:43474"/>
        <dbReference type="ChEBI" id="CHEBI:49552"/>
        <dbReference type="ChEBI" id="CHEBI:456216"/>
        <dbReference type="EC" id="7.2.2.8"/>
    </reaction>
    <physiologicalReaction direction="left-to-right" evidence="29">
        <dbReference type="Rhea" id="RHEA:25793"/>
    </physiologicalReaction>
</comment>
<evidence type="ECO:0000256" key="34">
    <source>
        <dbReference type="RuleBase" id="RU362081"/>
    </source>
</evidence>
<evidence type="ECO:0000256" key="2">
    <source>
        <dbReference type="ARBA" id="ARBA00004279"/>
    </source>
</evidence>
<evidence type="ECO:0000256" key="24">
    <source>
        <dbReference type="ARBA" id="ARBA00023065"/>
    </source>
</evidence>
<evidence type="ECO:0000313" key="39">
    <source>
        <dbReference type="VGNC" id="VGNC:85678"/>
    </source>
</evidence>
<dbReference type="GO" id="GO:0005886">
    <property type="term" value="C:plasma membrane"/>
    <property type="evidence" value="ECO:0007669"/>
    <property type="project" value="UniProtKB-SubCell"/>
</dbReference>
<dbReference type="InterPro" id="IPR001757">
    <property type="entry name" value="P_typ_ATPase"/>
</dbReference>
<feature type="domain" description="HMA" evidence="36">
    <location>
        <begin position="171"/>
        <end position="237"/>
    </location>
</feature>
<dbReference type="EC" id="7.2.2.8" evidence="7"/>
<dbReference type="FunFam" id="3.30.70.100:FF:000001">
    <property type="entry name" value="ATPase copper transporting beta"/>
    <property type="match status" value="2"/>
</dbReference>
<comment type="subunit">
    <text evidence="31">Monomer. Interacts with PDZD11. Interacts with ATOX1 and COMMD1. Interacts with TYRP1. Directly interacts with SOD3; this interaction is copper-dependent and is required for SOD3 activity.</text>
</comment>
<dbReference type="PRINTS" id="PR00119">
    <property type="entry name" value="CATATPASE"/>
</dbReference>
<keyword evidence="19" id="KW-1278">Translocase</keyword>
<feature type="region of interest" description="Disordered" evidence="35">
    <location>
        <begin position="1406"/>
        <end position="1431"/>
    </location>
</feature>
<dbReference type="InterPro" id="IPR018303">
    <property type="entry name" value="ATPase_P-typ_P_site"/>
</dbReference>
<dbReference type="GO" id="GO:0030425">
    <property type="term" value="C:dendrite"/>
    <property type="evidence" value="ECO:0007669"/>
    <property type="project" value="UniProtKB-SubCell"/>
</dbReference>
<evidence type="ECO:0000256" key="11">
    <source>
        <dbReference type="ARBA" id="ARBA00022692"/>
    </source>
</evidence>
<keyword evidence="24" id="KW-0406">Ion transport</keyword>
<name>A0A5G2QJ89_PIG</name>
<gene>
    <name evidence="37 39" type="primary">ATP7A</name>
</gene>
<dbReference type="PROSITE" id="PS00154">
    <property type="entry name" value="ATPASE_E1_E2"/>
    <property type="match status" value="1"/>
</dbReference>
<dbReference type="InterPro" id="IPR036412">
    <property type="entry name" value="HAD-like_sf"/>
</dbReference>
<keyword evidence="23" id="KW-0333">Golgi apparatus</keyword>
<dbReference type="PANTHER" id="PTHR46594">
    <property type="entry name" value="P-TYPE CATION-TRANSPORTING ATPASE"/>
    <property type="match status" value="1"/>
</dbReference>
<dbReference type="GO" id="GO:0033162">
    <property type="term" value="C:melanosome membrane"/>
    <property type="evidence" value="ECO:0007669"/>
    <property type="project" value="UniProtKB-SubCell"/>
</dbReference>
<feature type="domain" description="HMA" evidence="36">
    <location>
        <begin position="277"/>
        <end position="343"/>
    </location>
</feature>
<comment type="similarity">
    <text evidence="6 34">Belongs to the cation transport ATPase (P-type) (TC 3.A.3) family. Type IB subfamily.</text>
</comment>
<evidence type="ECO:0000256" key="26">
    <source>
        <dbReference type="ARBA" id="ARBA00023180"/>
    </source>
</evidence>
<dbReference type="VGNC" id="VGNC:85678">
    <property type="gene designation" value="ATP7A"/>
</dbReference>
<evidence type="ECO:0000256" key="25">
    <source>
        <dbReference type="ARBA" id="ARBA00023136"/>
    </source>
</evidence>
<comment type="subcellular location">
    <subcellularLocation>
        <location evidence="5">Cell membrane</location>
        <topology evidence="5">Multi-pass membrane protein</topology>
    </subcellularLocation>
    <subcellularLocation>
        <location evidence="3">Cell projection</location>
        <location evidence="3">Axon</location>
    </subcellularLocation>
    <subcellularLocation>
        <location evidence="2">Cell projection</location>
        <location evidence="2">Dendrite</location>
    </subcellularLocation>
    <subcellularLocation>
        <location evidence="4">Early endosome membrane</location>
        <topology evidence="4">Multi-pass membrane protein</topology>
    </subcellularLocation>
    <subcellularLocation>
        <location evidence="1">Golgi apparatus</location>
        <location evidence="1">trans-Golgi network membrane</location>
        <topology evidence="1">Multi-pass membrane protein</topology>
    </subcellularLocation>
    <subcellularLocation>
        <location evidence="30">Melanosome membrane</location>
        <topology evidence="30">Multi-pass membrane protein</topology>
    </subcellularLocation>
    <subcellularLocation>
        <location evidence="34">Membrane</location>
    </subcellularLocation>
    <subcellularLocation>
        <location evidence="28">Postsynaptic density</location>
    </subcellularLocation>
</comment>
<evidence type="ECO:0000256" key="32">
    <source>
        <dbReference type="ARBA" id="ARBA00074950"/>
    </source>
</evidence>
<dbReference type="CDD" id="cd02094">
    <property type="entry name" value="P-type_ATPase_Cu-like"/>
    <property type="match status" value="1"/>
</dbReference>
<dbReference type="Gene3D" id="3.30.70.100">
    <property type="match status" value="6"/>
</dbReference>
<dbReference type="SFLD" id="SFLDF00027">
    <property type="entry name" value="p-type_atpase"/>
    <property type="match status" value="1"/>
</dbReference>
<dbReference type="SUPFAM" id="SSF81665">
    <property type="entry name" value="Calcium ATPase, transmembrane domain M"/>
    <property type="match status" value="1"/>
</dbReference>
<dbReference type="GO" id="GO:0030424">
    <property type="term" value="C:axon"/>
    <property type="evidence" value="ECO:0007669"/>
    <property type="project" value="UniProtKB-SubCell"/>
</dbReference>
<proteinExistence type="inferred from homology"/>
<keyword evidence="12 34" id="KW-0479">Metal-binding</keyword>
<dbReference type="Ensembl" id="ENSSSCT00000081432.2">
    <property type="protein sequence ID" value="ENSSSCP00000062090.1"/>
    <property type="gene ID" value="ENSSSCG00000012437.6"/>
</dbReference>
<dbReference type="GO" id="GO:0005802">
    <property type="term" value="C:trans-Golgi network"/>
    <property type="evidence" value="ECO:0007669"/>
    <property type="project" value="UniProtKB-ARBA"/>
</dbReference>
<evidence type="ECO:0000256" key="3">
    <source>
        <dbReference type="ARBA" id="ARBA00004489"/>
    </source>
</evidence>
<keyword evidence="26" id="KW-0325">Glycoprotein</keyword>
<keyword evidence="17 34" id="KW-0067">ATP-binding</keyword>
<evidence type="ECO:0000256" key="17">
    <source>
        <dbReference type="ARBA" id="ARBA00022840"/>
    </source>
</evidence>
<dbReference type="GO" id="GO:0140581">
    <property type="term" value="F:P-type monovalent copper transporter activity"/>
    <property type="evidence" value="ECO:0007669"/>
    <property type="project" value="UniProtKB-EC"/>
</dbReference>
<keyword evidence="13" id="KW-0677">Repeat</keyword>
<evidence type="ECO:0000256" key="21">
    <source>
        <dbReference type="ARBA" id="ARBA00023008"/>
    </source>
</evidence>
<accession>A0A5G2QJ89</accession>
<evidence type="ECO:0000256" key="27">
    <source>
        <dbReference type="ARBA" id="ARBA00023273"/>
    </source>
</evidence>
<dbReference type="ExpressionAtlas" id="A0A5G2QJ89">
    <property type="expression patterns" value="baseline and differential"/>
</dbReference>
<dbReference type="FunFam" id="3.30.70.100:FF:000031">
    <property type="entry name" value="copper-transporting ATPase 1"/>
    <property type="match status" value="1"/>
</dbReference>
<dbReference type="FunFam" id="2.70.150.10:FF:000002">
    <property type="entry name" value="Copper-transporting ATPase 1, putative"/>
    <property type="match status" value="1"/>
</dbReference>
<evidence type="ECO:0000256" key="30">
    <source>
        <dbReference type="ARBA" id="ARBA00060435"/>
    </source>
</evidence>
<evidence type="ECO:0000256" key="10">
    <source>
        <dbReference type="ARBA" id="ARBA00022553"/>
    </source>
</evidence>
<dbReference type="NCBIfam" id="TIGR01494">
    <property type="entry name" value="ATPase_P-type"/>
    <property type="match status" value="2"/>
</dbReference>
<keyword evidence="8" id="KW-0813">Transport</keyword>
<keyword evidence="38" id="KW-1185">Reference proteome</keyword>
<dbReference type="FunFam" id="1.20.1110.10:FF:000022">
    <property type="entry name" value="copper-transporting ATPase 1 isoform X2"/>
    <property type="match status" value="1"/>
</dbReference>
<evidence type="ECO:0000256" key="28">
    <source>
        <dbReference type="ARBA" id="ARBA00034105"/>
    </source>
</evidence>
<protein>
    <recommendedName>
        <fullName evidence="32">Copper-transporting ATPase 1</fullName>
        <ecNumber evidence="7">7.2.2.8</ecNumber>
    </recommendedName>
    <alternativeName>
        <fullName evidence="33">Copper pump 1</fullName>
    </alternativeName>
</protein>
<evidence type="ECO:0000256" key="15">
    <source>
        <dbReference type="ARBA" id="ARBA00022753"/>
    </source>
</evidence>
<keyword evidence="22" id="KW-0770">Synapse</keyword>
<keyword evidence="16" id="KW-0187">Copper transport</keyword>
<dbReference type="GO" id="GO:0016887">
    <property type="term" value="F:ATP hydrolysis activity"/>
    <property type="evidence" value="ECO:0007669"/>
    <property type="project" value="InterPro"/>
</dbReference>
<evidence type="ECO:0000256" key="1">
    <source>
        <dbReference type="ARBA" id="ARBA00004166"/>
    </source>
</evidence>
<keyword evidence="21" id="KW-0186">Copper</keyword>
<dbReference type="GO" id="GO:0014069">
    <property type="term" value="C:postsynaptic density"/>
    <property type="evidence" value="ECO:0007669"/>
    <property type="project" value="UniProtKB-SubCell"/>
</dbReference>
<evidence type="ECO:0000256" key="4">
    <source>
        <dbReference type="ARBA" id="ARBA00004520"/>
    </source>
</evidence>
<evidence type="ECO:0000256" key="16">
    <source>
        <dbReference type="ARBA" id="ARBA00022796"/>
    </source>
</evidence>
<feature type="domain" description="HMA" evidence="36">
    <location>
        <begin position="495"/>
        <end position="561"/>
    </location>
</feature>
<dbReference type="SFLD" id="SFLDG00002">
    <property type="entry name" value="C1.7:_P-type_atpase_like"/>
    <property type="match status" value="1"/>
</dbReference>
<evidence type="ECO:0000256" key="12">
    <source>
        <dbReference type="ARBA" id="ARBA00022723"/>
    </source>
</evidence>
<dbReference type="Bgee" id="ENSSSCG00000012437">
    <property type="expression patterns" value="Expressed in tonsil and 43 other cell types or tissues"/>
</dbReference>
<evidence type="ECO:0000259" key="36">
    <source>
        <dbReference type="PROSITE" id="PS50846"/>
    </source>
</evidence>
<feature type="region of interest" description="Disordered" evidence="35">
    <location>
        <begin position="347"/>
        <end position="366"/>
    </location>
</feature>
<dbReference type="InterPro" id="IPR027256">
    <property type="entry name" value="P-typ_ATPase_IB"/>
</dbReference>
<dbReference type="SUPFAM" id="SSF81660">
    <property type="entry name" value="Metal cation-transporting ATPase, ATP-binding domain N"/>
    <property type="match status" value="1"/>
</dbReference>
<dbReference type="InterPro" id="IPR006122">
    <property type="entry name" value="HMA_Cu_ion-bd"/>
</dbReference>
<reference evidence="37" key="4">
    <citation type="submission" date="2025-09" db="UniProtKB">
        <authorList>
            <consortium name="Ensembl"/>
        </authorList>
    </citation>
    <scope>IDENTIFICATION</scope>
</reference>
<keyword evidence="10" id="KW-0597">Phosphoprotein</keyword>
<feature type="transmembrane region" description="Helical" evidence="34">
    <location>
        <begin position="915"/>
        <end position="938"/>
    </location>
</feature>
<reference evidence="37" key="2">
    <citation type="journal article" date="2020" name="Gigascience">
        <title>An improved pig reference genome sequence to enable pig genetics and genomics research.</title>
        <authorList>
            <person name="Warr A."/>
            <person name="Affara N."/>
            <person name="Aken B."/>
            <person name="Beiki H."/>
            <person name="Bickhart D.M."/>
            <person name="Billis K."/>
            <person name="Chow W."/>
            <person name="Eory L."/>
            <person name="Finlayson H.A."/>
            <person name="Flicek P."/>
            <person name="Giron C.G."/>
            <person name="Griffin D.K."/>
            <person name="Hall R."/>
            <person name="Hannum G."/>
            <person name="Hourlier T."/>
            <person name="Howe K."/>
            <person name="Hume D.A."/>
            <person name="Izuogu O."/>
            <person name="Kim K."/>
            <person name="Koren S."/>
            <person name="Liu H."/>
            <person name="Manchanda N."/>
            <person name="Martin F.J."/>
            <person name="Nonneman D.J."/>
            <person name="O'Connor R.E."/>
            <person name="Phillippy A.M."/>
            <person name="Rohrer G.A."/>
            <person name="Rosen B.D."/>
            <person name="Rund L.A."/>
            <person name="Sargent C.A."/>
            <person name="Schook L.B."/>
            <person name="Schroeder S.G."/>
            <person name="Schwartz A.S."/>
            <person name="Skinner B.M."/>
            <person name="Talbot R."/>
            <person name="Tseng E."/>
            <person name="Tuggle C.K."/>
            <person name="Watson M."/>
            <person name="Smith T.P.L."/>
            <person name="Archibald A.L."/>
        </authorList>
    </citation>
    <scope>NUCLEOTIDE SEQUENCE [LARGE SCALE GENOMIC DNA]</scope>
    <source>
        <strain evidence="37">Duroc</strain>
    </source>
</reference>
<dbReference type="InterPro" id="IPR036163">
    <property type="entry name" value="HMA_dom_sf"/>
</dbReference>
<keyword evidence="9" id="KW-1003">Cell membrane</keyword>
<dbReference type="SFLD" id="SFLDS00003">
    <property type="entry name" value="Haloacid_Dehalogenase"/>
    <property type="match status" value="1"/>
</dbReference>
<keyword evidence="18" id="KW-0460">Magnesium</keyword>
<dbReference type="Proteomes" id="UP000008227">
    <property type="component" value="Chromosome X"/>
</dbReference>
<dbReference type="InterPro" id="IPR059000">
    <property type="entry name" value="ATPase_P-type_domA"/>
</dbReference>
<evidence type="ECO:0000256" key="7">
    <source>
        <dbReference type="ARBA" id="ARBA00012517"/>
    </source>
</evidence>
<dbReference type="Gene3D" id="3.40.50.1000">
    <property type="entry name" value="HAD superfamily/HAD-like"/>
    <property type="match status" value="1"/>
</dbReference>